<dbReference type="OrthoDB" id="1933717at2759"/>
<dbReference type="PRINTS" id="PR00081">
    <property type="entry name" value="GDHRDH"/>
</dbReference>
<dbReference type="AlphaFoldDB" id="A0A8H5PU89"/>
<dbReference type="PANTHER" id="PTHR43943:SF17">
    <property type="entry name" value="3-PHENYLPROPIONATE-DIHYDRODIOL_CINNAMIC ACID-DIHYDRODIOL DEHYDROGENASE"/>
    <property type="match status" value="1"/>
</dbReference>
<dbReference type="EMBL" id="JAAOAS010000037">
    <property type="protein sequence ID" value="KAF5602363.1"/>
    <property type="molecule type" value="Genomic_DNA"/>
</dbReference>
<comment type="caution">
    <text evidence="3">The sequence shown here is derived from an EMBL/GenBank/DDBJ whole genome shotgun (WGS) entry which is preliminary data.</text>
</comment>
<evidence type="ECO:0000256" key="2">
    <source>
        <dbReference type="ARBA" id="ARBA00023002"/>
    </source>
</evidence>
<dbReference type="Proteomes" id="UP000546213">
    <property type="component" value="Unassembled WGS sequence"/>
</dbReference>
<dbReference type="InterPro" id="IPR002347">
    <property type="entry name" value="SDR_fam"/>
</dbReference>
<dbReference type="PANTHER" id="PTHR43943">
    <property type="entry name" value="DEHYDROGENASE/REDUCTASE (SDR FAMILY) MEMBER 4"/>
    <property type="match status" value="1"/>
</dbReference>
<evidence type="ECO:0000313" key="3">
    <source>
        <dbReference type="EMBL" id="KAF5602363.1"/>
    </source>
</evidence>
<organism evidence="3 4">
    <name type="scientific">Fusarium pseudocircinatum</name>
    <dbReference type="NCBI Taxonomy" id="56676"/>
    <lineage>
        <taxon>Eukaryota</taxon>
        <taxon>Fungi</taxon>
        <taxon>Dikarya</taxon>
        <taxon>Ascomycota</taxon>
        <taxon>Pezizomycotina</taxon>
        <taxon>Sordariomycetes</taxon>
        <taxon>Hypocreomycetidae</taxon>
        <taxon>Hypocreales</taxon>
        <taxon>Nectriaceae</taxon>
        <taxon>Fusarium</taxon>
        <taxon>Fusarium fujikuroi species complex</taxon>
    </lineage>
</organism>
<name>A0A8H5PU89_9HYPO</name>
<dbReference type="InterPro" id="IPR036291">
    <property type="entry name" value="NAD(P)-bd_dom_sf"/>
</dbReference>
<keyword evidence="2" id="KW-0560">Oxidoreductase</keyword>
<dbReference type="CDD" id="cd05233">
    <property type="entry name" value="SDR_c"/>
    <property type="match status" value="1"/>
</dbReference>
<sequence length="300" mass="32791">MEFKVTSLIERTHKRAYDAILPTRPELSQSGKTILITGGTAGIAYAVARNFGLAGAEKVIITGRSEQKLNSAVKGLIDEAKAINPKSQTKYEGRLCQIAETSSIDALFDGFRKDNIHIDVLVLSAALIVPGKITDQTWEGVWGQFQVNVRATHQFRDLFEKQPRTGAGTRYIINISTSAIHHESGGIPVAAYTLTKNSAALLLQKIADETDPSKTQIINFHPGAILSLSPREYGLTEDSADWDHEDLPGSFAVWAASPEAAFLHGRFVWATWDVEELKSGLLHEKLGNDDSLLKVTVKGL</sequence>
<keyword evidence="4" id="KW-1185">Reference proteome</keyword>
<proteinExistence type="inferred from homology"/>
<evidence type="ECO:0000256" key="1">
    <source>
        <dbReference type="ARBA" id="ARBA00006484"/>
    </source>
</evidence>
<accession>A0A8H5PU89</accession>
<gene>
    <name evidence="3" type="ORF">FPCIR_1930</name>
</gene>
<dbReference type="Gene3D" id="3.40.50.720">
    <property type="entry name" value="NAD(P)-binding Rossmann-like Domain"/>
    <property type="match status" value="1"/>
</dbReference>
<dbReference type="GO" id="GO:0016491">
    <property type="term" value="F:oxidoreductase activity"/>
    <property type="evidence" value="ECO:0007669"/>
    <property type="project" value="UniProtKB-KW"/>
</dbReference>
<evidence type="ECO:0000313" key="4">
    <source>
        <dbReference type="Proteomes" id="UP000546213"/>
    </source>
</evidence>
<dbReference type="Pfam" id="PF00106">
    <property type="entry name" value="adh_short"/>
    <property type="match status" value="1"/>
</dbReference>
<reference evidence="3 4" key="1">
    <citation type="submission" date="2020-05" db="EMBL/GenBank/DDBJ databases">
        <title>Identification and distribution of gene clusters putatively required for synthesis of sphingolipid metabolism inhibitors in phylogenetically diverse species of the filamentous fungus Fusarium.</title>
        <authorList>
            <person name="Kim H.-S."/>
            <person name="Busman M."/>
            <person name="Brown D.W."/>
            <person name="Divon H."/>
            <person name="Uhlig S."/>
            <person name="Proctor R.H."/>
        </authorList>
    </citation>
    <scope>NUCLEOTIDE SEQUENCE [LARGE SCALE GENOMIC DNA]</scope>
    <source>
        <strain evidence="3 4">NRRL 36939</strain>
    </source>
</reference>
<dbReference type="SUPFAM" id="SSF51735">
    <property type="entry name" value="NAD(P)-binding Rossmann-fold domains"/>
    <property type="match status" value="1"/>
</dbReference>
<protein>
    <submittedName>
        <fullName evidence="3">Peroxisomal short-chain alcohol dehydrogenase</fullName>
    </submittedName>
</protein>
<comment type="similarity">
    <text evidence="1">Belongs to the short-chain dehydrogenases/reductases (SDR) family.</text>
</comment>